<dbReference type="InterPro" id="IPR003423">
    <property type="entry name" value="OMP_efflux"/>
</dbReference>
<dbReference type="Pfam" id="PF02321">
    <property type="entry name" value="OEP"/>
    <property type="match status" value="1"/>
</dbReference>
<dbReference type="InterPro" id="IPR010131">
    <property type="entry name" value="MdtP/NodT-like"/>
</dbReference>
<name>A0ABW8F0C0_9BURK</name>
<dbReference type="EMBL" id="JBIUZV010000006">
    <property type="protein sequence ID" value="MFJ3046736.1"/>
    <property type="molecule type" value="Genomic_DNA"/>
</dbReference>
<comment type="caution">
    <text evidence="3">The sequence shown here is derived from an EMBL/GenBank/DDBJ whole genome shotgun (WGS) entry which is preliminary data.</text>
</comment>
<dbReference type="Gene3D" id="1.20.1600.10">
    <property type="entry name" value="Outer membrane efflux proteins (OEP)"/>
    <property type="match status" value="1"/>
</dbReference>
<feature type="signal peptide" evidence="2">
    <location>
        <begin position="1"/>
        <end position="20"/>
    </location>
</feature>
<organism evidence="3 4">
    <name type="scientific">Herbaspirillum chlorophenolicum</name>
    <dbReference type="NCBI Taxonomy" id="211589"/>
    <lineage>
        <taxon>Bacteria</taxon>
        <taxon>Pseudomonadati</taxon>
        <taxon>Pseudomonadota</taxon>
        <taxon>Betaproteobacteria</taxon>
        <taxon>Burkholderiales</taxon>
        <taxon>Oxalobacteraceae</taxon>
        <taxon>Herbaspirillum</taxon>
    </lineage>
</organism>
<evidence type="ECO:0000313" key="3">
    <source>
        <dbReference type="EMBL" id="MFJ3046736.1"/>
    </source>
</evidence>
<dbReference type="PANTHER" id="PTHR30203">
    <property type="entry name" value="OUTER MEMBRANE CATION EFFLUX PROTEIN"/>
    <property type="match status" value="1"/>
</dbReference>
<keyword evidence="2" id="KW-0732">Signal</keyword>
<evidence type="ECO:0000256" key="2">
    <source>
        <dbReference type="SAM" id="SignalP"/>
    </source>
</evidence>
<gene>
    <name evidence="3" type="ORF">ACIPEN_12975</name>
</gene>
<protein>
    <submittedName>
        <fullName evidence="3">TolC family protein</fullName>
    </submittedName>
</protein>
<dbReference type="PROSITE" id="PS51257">
    <property type="entry name" value="PROKAR_LIPOPROTEIN"/>
    <property type="match status" value="1"/>
</dbReference>
<accession>A0ABW8F0C0</accession>
<dbReference type="SUPFAM" id="SSF56954">
    <property type="entry name" value="Outer membrane efflux proteins (OEP)"/>
    <property type="match status" value="1"/>
</dbReference>
<comment type="similarity">
    <text evidence="1">Belongs to the outer membrane factor (OMF) (TC 1.B.17) family.</text>
</comment>
<proteinExistence type="inferred from homology"/>
<sequence length="455" mass="49998">MKKLPLTLALTLALAGCASYRPLPLHDQPTWLTEIPHLAVATDRLGFPSLPPHPFAPGADGLDMTDVAILAVINNPDLRLARDDAGIAHAQAFSASLLPDPQLSMSADFKRHPDPGASRGYTIGPSYDFGSLLTHSALASAGRHDADKADLNLLWQEWQVIAQARLLYIRIVEGQRLLDVLAQQRDFLAQRVDQVQQALAKQLITLDVSNSALTALLDVNRQTADAEKSQNQLRHDLNTLLGLAPSVPVPLKKDVSLPEIDTAAMQAIMQRLPARRPDLLALKSGYQAQDSRYRAAIIAQFPALSIGLTRARDTSNVASQGFNISLSLPIFNRNRGNIAIEKATRQRLHDEYQQRVNAAYTDVDRLLKEQDINAGQLHRAQDGLRQMERQRAATMQAFGAGNLDTLVLINTEASLLAKQIEAITLEQSMLEQRVALLSVIGGELPLQFKESEHHE</sequence>
<feature type="chain" id="PRO_5046363234" evidence="2">
    <location>
        <begin position="21"/>
        <end position="455"/>
    </location>
</feature>
<dbReference type="RefSeq" id="WP_402700959.1">
    <property type="nucleotide sequence ID" value="NZ_JBIUZV010000006.1"/>
</dbReference>
<dbReference type="PANTHER" id="PTHR30203:SF24">
    <property type="entry name" value="BLR4935 PROTEIN"/>
    <property type="match status" value="1"/>
</dbReference>
<evidence type="ECO:0000313" key="4">
    <source>
        <dbReference type="Proteomes" id="UP001617427"/>
    </source>
</evidence>
<reference evidence="3 4" key="1">
    <citation type="submission" date="2024-10" db="EMBL/GenBank/DDBJ databases">
        <title>The Natural Products Discovery Center: Release of the First 8490 Sequenced Strains for Exploring Actinobacteria Biosynthetic Diversity.</title>
        <authorList>
            <person name="Kalkreuter E."/>
            <person name="Kautsar S.A."/>
            <person name="Yang D."/>
            <person name="Bader C.D."/>
            <person name="Teijaro C.N."/>
            <person name="Fluegel L."/>
            <person name="Davis C.M."/>
            <person name="Simpson J.R."/>
            <person name="Lauterbach L."/>
            <person name="Steele A.D."/>
            <person name="Gui C."/>
            <person name="Meng S."/>
            <person name="Li G."/>
            <person name="Viehrig K."/>
            <person name="Ye F."/>
            <person name="Su P."/>
            <person name="Kiefer A.F."/>
            <person name="Nichols A."/>
            <person name="Cepeda A.J."/>
            <person name="Yan W."/>
            <person name="Fan B."/>
            <person name="Jiang Y."/>
            <person name="Adhikari A."/>
            <person name="Zheng C.-J."/>
            <person name="Schuster L."/>
            <person name="Cowan T.M."/>
            <person name="Smanski M.J."/>
            <person name="Chevrette M.G."/>
            <person name="De Carvalho L.P.S."/>
            <person name="Shen B."/>
        </authorList>
    </citation>
    <scope>NUCLEOTIDE SEQUENCE [LARGE SCALE GENOMIC DNA]</scope>
    <source>
        <strain evidence="3 4">NPDC087045</strain>
    </source>
</reference>
<evidence type="ECO:0000256" key="1">
    <source>
        <dbReference type="ARBA" id="ARBA00007613"/>
    </source>
</evidence>
<keyword evidence="4" id="KW-1185">Reference proteome</keyword>
<dbReference type="Proteomes" id="UP001617427">
    <property type="component" value="Unassembled WGS sequence"/>
</dbReference>